<accession>A0ABS4ADD2</accession>
<gene>
    <name evidence="2" type="ORF">J8J14_09555</name>
</gene>
<proteinExistence type="predicted"/>
<dbReference type="PROSITE" id="PS51318">
    <property type="entry name" value="TAT"/>
    <property type="match status" value="1"/>
</dbReference>
<comment type="caution">
    <text evidence="2">The sequence shown here is derived from an EMBL/GenBank/DDBJ whole genome shotgun (WGS) entry which is preliminary data.</text>
</comment>
<reference evidence="2 3" key="1">
    <citation type="submission" date="2021-03" db="EMBL/GenBank/DDBJ databases">
        <authorList>
            <person name="So Y."/>
        </authorList>
    </citation>
    <scope>NUCLEOTIDE SEQUENCE [LARGE SCALE GENOMIC DNA]</scope>
    <source>
        <strain evidence="2 3">SSH11</strain>
    </source>
</reference>
<dbReference type="Proteomes" id="UP000681594">
    <property type="component" value="Unassembled WGS sequence"/>
</dbReference>
<name>A0ABS4ADD2_9PROT</name>
<dbReference type="InterPro" id="IPR006311">
    <property type="entry name" value="TAT_signal"/>
</dbReference>
<keyword evidence="1" id="KW-0732">Signal</keyword>
<keyword evidence="3" id="KW-1185">Reference proteome</keyword>
<dbReference type="EMBL" id="JAGIZB010000007">
    <property type="protein sequence ID" value="MBP0445025.1"/>
    <property type="molecule type" value="Genomic_DNA"/>
</dbReference>
<feature type="signal peptide" evidence="1">
    <location>
        <begin position="1"/>
        <end position="34"/>
    </location>
</feature>
<evidence type="ECO:0000313" key="2">
    <source>
        <dbReference type="EMBL" id="MBP0445025.1"/>
    </source>
</evidence>
<evidence type="ECO:0008006" key="4">
    <source>
        <dbReference type="Google" id="ProtNLM"/>
    </source>
</evidence>
<dbReference type="RefSeq" id="WP_209379267.1">
    <property type="nucleotide sequence ID" value="NZ_JAGIZB010000007.1"/>
</dbReference>
<sequence>MTRRTPRNRRAVLRGACAATLTMMAASAAGAAKAAELDGELIALLDEARRLCREEDAQPLTAKTFADFACRQPWQDLVERAARMPARTPEGLRAKAEAVRWWVLSDHRTACDRFNVPQEWLAVSLVEDLLGRGGA</sequence>
<evidence type="ECO:0000313" key="3">
    <source>
        <dbReference type="Proteomes" id="UP000681594"/>
    </source>
</evidence>
<feature type="chain" id="PRO_5047447727" description="Secreted protein" evidence="1">
    <location>
        <begin position="35"/>
        <end position="135"/>
    </location>
</feature>
<evidence type="ECO:0000256" key="1">
    <source>
        <dbReference type="SAM" id="SignalP"/>
    </source>
</evidence>
<protein>
    <recommendedName>
        <fullName evidence="4">Secreted protein</fullName>
    </recommendedName>
</protein>
<organism evidence="2 3">
    <name type="scientific">Pararoseomonas baculiformis</name>
    <dbReference type="NCBI Taxonomy" id="2820812"/>
    <lineage>
        <taxon>Bacteria</taxon>
        <taxon>Pseudomonadati</taxon>
        <taxon>Pseudomonadota</taxon>
        <taxon>Alphaproteobacteria</taxon>
        <taxon>Acetobacterales</taxon>
        <taxon>Acetobacteraceae</taxon>
        <taxon>Pararoseomonas</taxon>
    </lineage>
</organism>